<feature type="domain" description="Teneurin-like YD-shell" evidence="3">
    <location>
        <begin position="1110"/>
        <end position="1584"/>
    </location>
</feature>
<keyword evidence="1" id="KW-0677">Repeat</keyword>
<accession>A0A286U047</accession>
<feature type="compositionally biased region" description="Basic and acidic residues" evidence="2">
    <location>
        <begin position="141"/>
        <end position="173"/>
    </location>
</feature>
<proteinExistence type="predicted"/>
<dbReference type="InterPro" id="IPR050708">
    <property type="entry name" value="T6SS_VgrG/RHS"/>
</dbReference>
<name>A0A286U047_9BACT</name>
<dbReference type="InterPro" id="IPR056823">
    <property type="entry name" value="TEN-like_YD-shell"/>
</dbReference>
<evidence type="ECO:0000256" key="1">
    <source>
        <dbReference type="ARBA" id="ARBA00022737"/>
    </source>
</evidence>
<reference evidence="5" key="1">
    <citation type="journal article" date="2017" name="Environ. Microbiol. Rep.">
        <title>Genetic Diversity of Marine Anaerobic Ammonium-Oxidizing Bacteria as Revealed by Genomic and Proteomic Analyses of 'Candidatus Scalindua japonica'.</title>
        <authorList>
            <person name="Oshiki M."/>
            <person name="Mizuto K."/>
            <person name="Kimura Z."/>
            <person name="Kindaichi T."/>
            <person name="Satoh H."/>
            <person name="Okabe S."/>
        </authorList>
    </citation>
    <scope>NUCLEOTIDE SEQUENCE [LARGE SCALE GENOMIC DNA]</scope>
    <source>
        <strain evidence="5">husup-a2</strain>
    </source>
</reference>
<dbReference type="Pfam" id="PF25023">
    <property type="entry name" value="TEN_YD-shell"/>
    <property type="match status" value="1"/>
</dbReference>
<sequence length="1584" mass="167391">MSKLRIQLLLVLLISIFSPFISTGLAKDKKNSWDQSKKSDKAPNLNNHKKNRHSIVRWIPEKLGLNTEIGRNFSIGVQFQSKKSISKVFLKVASELRPYIKVTPSYIKKIKKGKTYSINIDVLMPPTAEIGLYQGTIYLRKRDPGSHEDGSDDRKEREKNGRSGDDDNSSDKHNMHKDKSRNILNKLEVELTIESGDTDGDGYTEDEGDCDNTDPSINPGVQEVCDGIDNNCDGQTDEGVTTAYYEDKDGDGYGNPGSVSNACSQPSGFVTNNGDSDDNDPAINPDALEICDGIDNNSNGQVDEGVMTAFYADTDSDGYGNPGDSIMACEPPSGYVSNSTDCDDTNNNIHPGATDIPANGIDENCDGSDPPLVTITSPATLSTVGSSPITVTGSISNPAAIVTVNGVSVVVTGNTYTVSGIAIEEGANTITAMAVDSSNNVNTDNITVYLDSTAPNINIISPENGYVATSSPITVTGTINDIVIGTVNGSNAAVAVNGVTASVSNGTFSVEALPLVEGENVITAIAADQTGNTASAAINVTLNSSVNKKIEMVSGNNQTGIINTPLPAPLVVSLANSDGTPAASKTVIFKVTRNNGQLTGNNGAALSIAGVTDVNGHAGALFNLGSTSGEGNNKVEATAVGFTGKVIFTASATESSASKINIGSGNNQRGAVLTPLSRPLVAVVTDEGHNVIRGVPVTFTVTDGGGAISGSGTSVVNTDSDGRATVSFVQGTQEGINNNVVTADFVGNTGPPAVFTSSGLAIGDPGNTRISGVILDNSNIPVPGVTMRVEGTTREAVTDDEGQFLISNVPVGPLHLIADGSTAMFTGEYPILSFEIVTVAGQKNTLGMPIYMLPLNTTNTQWVGGVEDVEYTLENIPGFSLTIKKNSVTFPDGSNEGFISVTQVNADKVPMEPPNGLQPRFIITIQPPGAVFDPPAPITIPNVDGLGPGEITKMYSFDHDMGQFVIIGTGTVNEDGSIIKSDPGVGVIKAGWHCGGSPAVTGSCSGSGGSGDLSSADSDIICSSIIEAQNQILSEGIDITDTSFRLYYKSNRTPGRKNVATVFDARDLGLGGWGIDIHHTYKLSGRVFYGNGTNDTVKNVNTDSNIKDIIIPSPGGSQLYYFDSVDLTHLKTVNAKSGLTLYTFAYNASGLLSSITDSNNNVTTIERVSDKLAAIISPYGQRTNFTLNANDYLADITNPAGEKIELTYTNDGLLTSLKDRRGNIYSFIHDSLGRLISDTNPAGGSWALSRSGTKADYTTTMTSAMGRSYSYSVVDSIVTGMTKTNTGAAGLVTTTEKKPDGVYTTTLPDGTINSGGVSKDPRWGNKLYLPGNNTIITPNGLTYIQNIGRTVTLNTRTLPDSTEVPDPMSLKTEIVTVNINGEIYSTLYDSDTDKIMSTTPAGRTTTVSLDSKDRIVQTQSGSLEPVNNTYNTRGRLQTMKQGTGAKERVYTLSYNTEGYLSGIIGPLSSNRSFNYDLSGRVTSETLADGREVNYAYDANGNLTSITPPGRPPHLFTYTAVDLQEEYDSPNVGTSVNNTIYTYNLDKQLTLITRPDNKTVSYNYDNGGRLEKMIIPRGQTTYTYN</sequence>
<dbReference type="Pfam" id="PF11617">
    <property type="entry name" value="Cu-binding_MopE"/>
    <property type="match status" value="3"/>
</dbReference>
<dbReference type="PANTHER" id="PTHR32305:SF15">
    <property type="entry name" value="PROTEIN RHSA-RELATED"/>
    <property type="match status" value="1"/>
</dbReference>
<evidence type="ECO:0000313" key="4">
    <source>
        <dbReference type="EMBL" id="GAX61494.1"/>
    </source>
</evidence>
<evidence type="ECO:0000313" key="5">
    <source>
        <dbReference type="Proteomes" id="UP000218542"/>
    </source>
</evidence>
<dbReference type="SUPFAM" id="SSF49373">
    <property type="entry name" value="Invasin/intimin cell-adhesion fragments"/>
    <property type="match status" value="1"/>
</dbReference>
<dbReference type="EMBL" id="BAOS01000022">
    <property type="protein sequence ID" value="GAX61494.1"/>
    <property type="molecule type" value="Genomic_DNA"/>
</dbReference>
<dbReference type="Pfam" id="PF13715">
    <property type="entry name" value="CarbopepD_reg_2"/>
    <property type="match status" value="1"/>
</dbReference>
<feature type="region of interest" description="Disordered" evidence="2">
    <location>
        <begin position="141"/>
        <end position="215"/>
    </location>
</feature>
<dbReference type="InterPro" id="IPR006530">
    <property type="entry name" value="YD"/>
</dbReference>
<dbReference type="PANTHER" id="PTHR32305">
    <property type="match status" value="1"/>
</dbReference>
<dbReference type="Pfam" id="PF09136">
    <property type="entry name" value="Glucodextran_B"/>
    <property type="match status" value="2"/>
</dbReference>
<dbReference type="InterPro" id="IPR008969">
    <property type="entry name" value="CarboxyPept-like_regulatory"/>
</dbReference>
<dbReference type="NCBIfam" id="TIGR01643">
    <property type="entry name" value="YD_repeat_2x"/>
    <property type="match status" value="3"/>
</dbReference>
<dbReference type="RefSeq" id="WP_203415476.1">
    <property type="nucleotide sequence ID" value="NZ_BAOS01000022.1"/>
</dbReference>
<protein>
    <recommendedName>
        <fullName evidence="3">Teneurin-like YD-shell domain-containing protein</fullName>
    </recommendedName>
</protein>
<dbReference type="InterPro" id="IPR008964">
    <property type="entry name" value="Invasin/intimin_cell_adhesion"/>
</dbReference>
<dbReference type="Gene3D" id="2.180.10.10">
    <property type="entry name" value="RHS repeat-associated core"/>
    <property type="match status" value="2"/>
</dbReference>
<dbReference type="InterPro" id="IPR021655">
    <property type="entry name" value="Put_metal-bd"/>
</dbReference>
<dbReference type="InterPro" id="IPR013783">
    <property type="entry name" value="Ig-like_fold"/>
</dbReference>
<dbReference type="Gene3D" id="2.60.40.10">
    <property type="entry name" value="Immunoglobulins"/>
    <property type="match status" value="2"/>
</dbReference>
<feature type="non-terminal residue" evidence="4">
    <location>
        <position position="1584"/>
    </location>
</feature>
<comment type="caution">
    <text evidence="4">The sequence shown here is derived from an EMBL/GenBank/DDBJ whole genome shotgun (WGS) entry which is preliminary data.</text>
</comment>
<gene>
    <name evidence="4" type="ORF">SCALIN_C22_0208</name>
</gene>
<dbReference type="Proteomes" id="UP000218542">
    <property type="component" value="Unassembled WGS sequence"/>
</dbReference>
<feature type="compositionally biased region" description="Acidic residues" evidence="2">
    <location>
        <begin position="196"/>
        <end position="212"/>
    </location>
</feature>
<dbReference type="SUPFAM" id="SSF49464">
    <property type="entry name" value="Carboxypeptidase regulatory domain-like"/>
    <property type="match status" value="1"/>
</dbReference>
<evidence type="ECO:0000256" key="2">
    <source>
        <dbReference type="SAM" id="MobiDB-lite"/>
    </source>
</evidence>
<keyword evidence="5" id="KW-1185">Reference proteome</keyword>
<organism evidence="4 5">
    <name type="scientific">Candidatus Scalindua japonica</name>
    <dbReference type="NCBI Taxonomy" id="1284222"/>
    <lineage>
        <taxon>Bacteria</taxon>
        <taxon>Pseudomonadati</taxon>
        <taxon>Planctomycetota</taxon>
        <taxon>Candidatus Brocadiia</taxon>
        <taxon>Candidatus Brocadiales</taxon>
        <taxon>Candidatus Scalinduaceae</taxon>
        <taxon>Candidatus Scalindua</taxon>
    </lineage>
</organism>
<dbReference type="Gene3D" id="2.60.40.1120">
    <property type="entry name" value="Carboxypeptidase-like, regulatory domain"/>
    <property type="match status" value="1"/>
</dbReference>
<evidence type="ECO:0000259" key="3">
    <source>
        <dbReference type="Pfam" id="PF25023"/>
    </source>
</evidence>